<dbReference type="eggNOG" id="KOG3674">
    <property type="taxonomic scope" value="Eukaryota"/>
</dbReference>
<dbReference type="PANTHER" id="PTHR16121">
    <property type="entry name" value="CAP-SPECIFIC MRNA (NUCLEOSIDE-2'-O-)-METHYLTRANSFERASE 1-RELATED"/>
    <property type="match status" value="1"/>
</dbReference>
<dbReference type="Pfam" id="PF01728">
    <property type="entry name" value="FtsJ"/>
    <property type="match status" value="1"/>
</dbReference>
<protein>
    <recommendedName>
        <fullName evidence="1">Ribosomal RNA methyltransferase FtsJ domain-containing protein</fullName>
    </recommendedName>
</protein>
<dbReference type="EMBL" id="CAEY01000341">
    <property type="status" value="NOT_ANNOTATED_CDS"/>
    <property type="molecule type" value="Genomic_DNA"/>
</dbReference>
<feature type="domain" description="Ribosomal RNA methyltransferase FtsJ" evidence="1">
    <location>
        <begin position="6"/>
        <end position="122"/>
    </location>
</feature>
<dbReference type="GO" id="GO:0032259">
    <property type="term" value="P:methylation"/>
    <property type="evidence" value="ECO:0007669"/>
    <property type="project" value="InterPro"/>
</dbReference>
<evidence type="ECO:0000313" key="3">
    <source>
        <dbReference type="Proteomes" id="UP000015104"/>
    </source>
</evidence>
<organism evidence="2 3">
    <name type="scientific">Tetranychus urticae</name>
    <name type="common">Two-spotted spider mite</name>
    <dbReference type="NCBI Taxonomy" id="32264"/>
    <lineage>
        <taxon>Eukaryota</taxon>
        <taxon>Metazoa</taxon>
        <taxon>Ecdysozoa</taxon>
        <taxon>Arthropoda</taxon>
        <taxon>Chelicerata</taxon>
        <taxon>Arachnida</taxon>
        <taxon>Acari</taxon>
        <taxon>Acariformes</taxon>
        <taxon>Trombidiformes</taxon>
        <taxon>Prostigmata</taxon>
        <taxon>Eleutherengona</taxon>
        <taxon>Raphignathae</taxon>
        <taxon>Tetranychoidea</taxon>
        <taxon>Tetranychidae</taxon>
        <taxon>Tetranychus</taxon>
    </lineage>
</organism>
<evidence type="ECO:0000259" key="1">
    <source>
        <dbReference type="Pfam" id="PF01728"/>
    </source>
</evidence>
<dbReference type="InterPro" id="IPR002877">
    <property type="entry name" value="RNA_MeTrfase_FtsJ_dom"/>
</dbReference>
<reference evidence="3" key="1">
    <citation type="submission" date="2011-08" db="EMBL/GenBank/DDBJ databases">
        <authorList>
            <person name="Rombauts S."/>
        </authorList>
    </citation>
    <scope>NUCLEOTIDE SEQUENCE</scope>
    <source>
        <strain evidence="3">London</strain>
    </source>
</reference>
<accession>T1KPW6</accession>
<dbReference type="Gene3D" id="3.40.50.150">
    <property type="entry name" value="Vaccinia Virus protein VP39"/>
    <property type="match status" value="1"/>
</dbReference>
<proteinExistence type="predicted"/>
<keyword evidence="3" id="KW-1185">Reference proteome</keyword>
<evidence type="ECO:0000313" key="2">
    <source>
        <dbReference type="EnsemblMetazoa" id="tetur17g01970.1"/>
    </source>
</evidence>
<name>T1KPW6_TETUR</name>
<dbReference type="Proteomes" id="UP000015104">
    <property type="component" value="Unassembled WGS sequence"/>
</dbReference>
<dbReference type="GO" id="GO:0005737">
    <property type="term" value="C:cytoplasm"/>
    <property type="evidence" value="ECO:0007669"/>
    <property type="project" value="TreeGrafter"/>
</dbReference>
<dbReference type="GO" id="GO:0005634">
    <property type="term" value="C:nucleus"/>
    <property type="evidence" value="ECO:0007669"/>
    <property type="project" value="UniProtKB-ARBA"/>
</dbReference>
<dbReference type="PANTHER" id="PTHR16121:SF2">
    <property type="entry name" value="CAP-SPECIFIC MRNA (NUCLEOSIDE-2'-O-)-METHYLTRANSFERASE 2"/>
    <property type="match status" value="1"/>
</dbReference>
<dbReference type="AlphaFoldDB" id="T1KPW6"/>
<reference evidence="2" key="2">
    <citation type="submission" date="2015-06" db="UniProtKB">
        <authorList>
            <consortium name="EnsemblMetazoa"/>
        </authorList>
    </citation>
    <scope>IDENTIFICATION</scope>
</reference>
<dbReference type="HOGENOM" id="CLU_2280939_0_0_1"/>
<dbReference type="InterPro" id="IPR029063">
    <property type="entry name" value="SAM-dependent_MTases_sf"/>
</dbReference>
<sequence>MVSIASWCKLTEIIRSFPVLDLKSESKKDLNSLFWCEAPGSFVNEVNYYIQSKHLGIKFNWVASTLNPYHEQVDLIKIALDSSNMCISMNKPVDMITEDGGINCIGSPKIQEELYFQLILHQS</sequence>
<dbReference type="InterPro" id="IPR050851">
    <property type="entry name" value="mRNA_Cap_2O-Ribose_MeTrfase"/>
</dbReference>
<dbReference type="GO" id="GO:0006370">
    <property type="term" value="P:7-methylguanosine mRNA capping"/>
    <property type="evidence" value="ECO:0007669"/>
    <property type="project" value="TreeGrafter"/>
</dbReference>
<dbReference type="EnsemblMetazoa" id="tetur17g01970.1">
    <property type="protein sequence ID" value="tetur17g01970.1"/>
    <property type="gene ID" value="tetur17g01970"/>
</dbReference>
<dbReference type="GO" id="GO:0004483">
    <property type="term" value="F:methyltransferase cap1 activity"/>
    <property type="evidence" value="ECO:0007669"/>
    <property type="project" value="TreeGrafter"/>
</dbReference>